<dbReference type="EMBL" id="DS548949">
    <property type="protein sequence ID" value="EDR27081.1"/>
    <property type="molecule type" value="Genomic_DNA"/>
</dbReference>
<dbReference type="RefSeq" id="XP_001736668.1">
    <property type="nucleotide sequence ID" value="XM_001736616.1"/>
</dbReference>
<evidence type="ECO:0000259" key="6">
    <source>
        <dbReference type="Pfam" id="PF01485"/>
    </source>
</evidence>
<sequence>MSTQPNSVFISDIPDNSKQTQNNLLFILDRYAPGYISNSLRFKFSKKSNRFIAFIDFDSYENAVALTKQTLAIQIQNNVPYNFSLMKYKQSISYGAYENNVLYANHISVDEKQAINCFHTLYHPTKIVCKPTASDLSSWYILSTYQTIEQAKETKDYLNERKALGPMSSVYFSYTNSKTPQTQTPQENSQKASSPIQPPKRKVLQILPLTPVKSLKEKKRRDKLSSPKSRQQPSQQNEIEPLPRITIEGLSEDDIKTIRNNLMKIKNEKKLEDYIIRVLNEKIRTNVCELCQERKTLTNLYQFCPCKHVFCLDCLAPNLNESIKDNQIMRCLHNKCQSEIELNEIKRIDLGLYQKYDNMLLSMYVEQHKDIVHCPNPYCQGYIYVNTTTSSMMNCELCGYKYIIGR</sequence>
<feature type="region of interest" description="Disordered" evidence="5">
    <location>
        <begin position="174"/>
        <end position="200"/>
    </location>
</feature>
<organism evidence="8">
    <name type="scientific">Entamoeba dispar (strain ATCC PRA-260 / SAW760)</name>
    <dbReference type="NCBI Taxonomy" id="370354"/>
    <lineage>
        <taxon>Eukaryota</taxon>
        <taxon>Amoebozoa</taxon>
        <taxon>Evosea</taxon>
        <taxon>Archamoebae</taxon>
        <taxon>Mastigamoebida</taxon>
        <taxon>Entamoebidae</taxon>
        <taxon>Entamoeba</taxon>
    </lineage>
</organism>
<dbReference type="Proteomes" id="UP000008076">
    <property type="component" value="Unassembled WGS sequence"/>
</dbReference>
<feature type="compositionally biased region" description="Low complexity" evidence="5">
    <location>
        <begin position="226"/>
        <end position="236"/>
    </location>
</feature>
<dbReference type="VEuPathDB" id="AmoebaDB:EDI_135340"/>
<accession>B0EEG7</accession>
<name>B0EEG7_ENTDS</name>
<dbReference type="CDD" id="cd20335">
    <property type="entry name" value="BRcat_RBR"/>
    <property type="match status" value="1"/>
</dbReference>
<dbReference type="InterPro" id="IPR031127">
    <property type="entry name" value="E3_UB_ligase_RBR"/>
</dbReference>
<dbReference type="InterPro" id="IPR017907">
    <property type="entry name" value="Znf_RING_CS"/>
</dbReference>
<dbReference type="OMA" id="AINCFHT"/>
<keyword evidence="3" id="KW-0833">Ubl conjugation pathway</keyword>
<dbReference type="OrthoDB" id="1431934at2759"/>
<protein>
    <recommendedName>
        <fullName evidence="6">IBR domain-containing protein</fullName>
    </recommendedName>
</protein>
<dbReference type="PROSITE" id="PS00518">
    <property type="entry name" value="ZF_RING_1"/>
    <property type="match status" value="1"/>
</dbReference>
<dbReference type="Pfam" id="PF01485">
    <property type="entry name" value="IBR"/>
    <property type="match status" value="1"/>
</dbReference>
<feature type="compositionally biased region" description="Polar residues" evidence="5">
    <location>
        <begin position="174"/>
        <end position="195"/>
    </location>
</feature>
<dbReference type="SUPFAM" id="SSF57850">
    <property type="entry name" value="RING/U-box"/>
    <property type="match status" value="1"/>
</dbReference>
<evidence type="ECO:0000313" key="8">
    <source>
        <dbReference type="Proteomes" id="UP000008076"/>
    </source>
</evidence>
<evidence type="ECO:0000256" key="4">
    <source>
        <dbReference type="ARBA" id="ARBA00022833"/>
    </source>
</evidence>
<dbReference type="GO" id="GO:0004842">
    <property type="term" value="F:ubiquitin-protein transferase activity"/>
    <property type="evidence" value="ECO:0007669"/>
    <property type="project" value="InterPro"/>
</dbReference>
<dbReference type="GO" id="GO:0008270">
    <property type="term" value="F:zinc ion binding"/>
    <property type="evidence" value="ECO:0007669"/>
    <property type="project" value="UniProtKB-KW"/>
</dbReference>
<dbReference type="Gene3D" id="3.30.40.10">
    <property type="entry name" value="Zinc/RING finger domain, C3HC4 (zinc finger)"/>
    <property type="match status" value="1"/>
</dbReference>
<dbReference type="InterPro" id="IPR002867">
    <property type="entry name" value="IBR_dom"/>
</dbReference>
<keyword evidence="2" id="KW-0863">Zinc-finger</keyword>
<dbReference type="eggNOG" id="KOG1814">
    <property type="taxonomic scope" value="Eukaryota"/>
</dbReference>
<keyword evidence="1" id="KW-0479">Metal-binding</keyword>
<dbReference type="KEGG" id="edi:EDI_135340"/>
<evidence type="ECO:0000256" key="2">
    <source>
        <dbReference type="ARBA" id="ARBA00022771"/>
    </source>
</evidence>
<keyword evidence="4" id="KW-0862">Zinc</keyword>
<feature type="domain" description="IBR" evidence="6">
    <location>
        <begin position="354"/>
        <end position="402"/>
    </location>
</feature>
<evidence type="ECO:0000313" key="7">
    <source>
        <dbReference type="EMBL" id="EDR27081.1"/>
    </source>
</evidence>
<proteinExistence type="predicted"/>
<evidence type="ECO:0000256" key="1">
    <source>
        <dbReference type="ARBA" id="ARBA00022723"/>
    </source>
</evidence>
<dbReference type="GO" id="GO:0016567">
    <property type="term" value="P:protein ubiquitination"/>
    <property type="evidence" value="ECO:0007669"/>
    <property type="project" value="InterPro"/>
</dbReference>
<evidence type="ECO:0000256" key="5">
    <source>
        <dbReference type="SAM" id="MobiDB-lite"/>
    </source>
</evidence>
<feature type="region of interest" description="Disordered" evidence="5">
    <location>
        <begin position="216"/>
        <end position="245"/>
    </location>
</feature>
<reference evidence="8" key="1">
    <citation type="submission" date="2007-12" db="EMBL/GenBank/DDBJ databases">
        <title>Annotation of Entamoeba dispar SAW760.</title>
        <authorList>
            <person name="Lorenzi H."/>
            <person name="Inman J."/>
            <person name="Schobel S."/>
            <person name="Amedeo P."/>
            <person name="Caler E."/>
        </authorList>
    </citation>
    <scope>NUCLEOTIDE SEQUENCE [LARGE SCALE GENOMIC DNA]</scope>
    <source>
        <strain evidence="8">ATCC PRA-260 / SAW760</strain>
    </source>
</reference>
<keyword evidence="8" id="KW-1185">Reference proteome</keyword>
<evidence type="ECO:0000256" key="3">
    <source>
        <dbReference type="ARBA" id="ARBA00022786"/>
    </source>
</evidence>
<dbReference type="InterPro" id="IPR013083">
    <property type="entry name" value="Znf_RING/FYVE/PHD"/>
</dbReference>
<dbReference type="PANTHER" id="PTHR11685">
    <property type="entry name" value="RBR FAMILY RING FINGER AND IBR DOMAIN-CONTAINING"/>
    <property type="match status" value="1"/>
</dbReference>
<dbReference type="AlphaFoldDB" id="B0EEG7"/>
<gene>
    <name evidence="7" type="ORF">EDI_135340</name>
</gene>
<dbReference type="GeneID" id="5881664"/>